<feature type="transmembrane region" description="Helical" evidence="7">
    <location>
        <begin position="6"/>
        <end position="24"/>
    </location>
</feature>
<keyword evidence="3" id="KW-1003">Cell membrane</keyword>
<comment type="similarity">
    <text evidence="2">Belongs to the UPF0702 family.</text>
</comment>
<dbReference type="Pfam" id="PF20730">
    <property type="entry name" value="YetF_N"/>
    <property type="match status" value="1"/>
</dbReference>
<evidence type="ECO:0000256" key="3">
    <source>
        <dbReference type="ARBA" id="ARBA00022475"/>
    </source>
</evidence>
<evidence type="ECO:0000313" key="10">
    <source>
        <dbReference type="EMBL" id="TCN22258.1"/>
    </source>
</evidence>
<evidence type="ECO:0000259" key="8">
    <source>
        <dbReference type="Pfam" id="PF04239"/>
    </source>
</evidence>
<keyword evidence="4 7" id="KW-0812">Transmembrane</keyword>
<evidence type="ECO:0000256" key="1">
    <source>
        <dbReference type="ARBA" id="ARBA00004651"/>
    </source>
</evidence>
<dbReference type="InterPro" id="IPR023090">
    <property type="entry name" value="UPF0702_alpha/beta_dom_sf"/>
</dbReference>
<reference evidence="10 11" key="1">
    <citation type="journal article" date="2015" name="Stand. Genomic Sci.">
        <title>Genomic Encyclopedia of Bacterial and Archaeal Type Strains, Phase III: the genomes of soil and plant-associated and newly described type strains.</title>
        <authorList>
            <person name="Whitman W.B."/>
            <person name="Woyke T."/>
            <person name="Klenk H.P."/>
            <person name="Zhou Y."/>
            <person name="Lilburn T.G."/>
            <person name="Beck B.J."/>
            <person name="De Vos P."/>
            <person name="Vandamme P."/>
            <person name="Eisen J.A."/>
            <person name="Garrity G."/>
            <person name="Hugenholtz P."/>
            <person name="Kyrpides N.C."/>
        </authorList>
    </citation>
    <scope>NUCLEOTIDE SEQUENCE [LARGE SCALE GENOMIC DNA]</scope>
    <source>
        <strain evidence="10 11">CV53</strain>
    </source>
</reference>
<dbReference type="Gene3D" id="3.30.240.20">
    <property type="entry name" value="bsu07140 like domains"/>
    <property type="match status" value="2"/>
</dbReference>
<dbReference type="GO" id="GO:0005886">
    <property type="term" value="C:plasma membrane"/>
    <property type="evidence" value="ECO:0007669"/>
    <property type="project" value="UniProtKB-SubCell"/>
</dbReference>
<organism evidence="10 11">
    <name type="scientific">Mesobacillus foraminis</name>
    <dbReference type="NCBI Taxonomy" id="279826"/>
    <lineage>
        <taxon>Bacteria</taxon>
        <taxon>Bacillati</taxon>
        <taxon>Bacillota</taxon>
        <taxon>Bacilli</taxon>
        <taxon>Bacillales</taxon>
        <taxon>Bacillaceae</taxon>
        <taxon>Mesobacillus</taxon>
    </lineage>
</organism>
<comment type="subcellular location">
    <subcellularLocation>
        <location evidence="1">Cell membrane</location>
        <topology evidence="1">Multi-pass membrane protein</topology>
    </subcellularLocation>
</comment>
<keyword evidence="6 7" id="KW-0472">Membrane</keyword>
<feature type="domain" description="YetF C-terminal" evidence="8">
    <location>
        <begin position="79"/>
        <end position="213"/>
    </location>
</feature>
<dbReference type="PANTHER" id="PTHR34582">
    <property type="entry name" value="UPF0702 TRANSMEMBRANE PROTEIN YCAP"/>
    <property type="match status" value="1"/>
</dbReference>
<protein>
    <submittedName>
        <fullName evidence="10">Uncharacterized membrane protein YcaP (DUF421 family)</fullName>
    </submittedName>
</protein>
<proteinExistence type="inferred from homology"/>
<sequence>MYLSIFLELLGGYLLLFVVVKLLGKTQISQISPFDFISALVMGELVGSAIYDPEAGFGMIVTGVLIWGALIYLTELVTQKSRKLRFTLEGRPAVIINKGKLDWKEMKRNHLDLDQLQQLLRSKDIFALKDVEYAILENNGAVSVLRKTEADQATCGDLNIQGKERILPYTVISDGVVLKDNLQNAGVSQEWLQHQLKTKGYDRLEEISYAEYEPGDDLYIQTY</sequence>
<evidence type="ECO:0000256" key="6">
    <source>
        <dbReference type="ARBA" id="ARBA00023136"/>
    </source>
</evidence>
<evidence type="ECO:0000256" key="5">
    <source>
        <dbReference type="ARBA" id="ARBA00022989"/>
    </source>
</evidence>
<feature type="domain" description="YetF-like N-terminal transmembrane" evidence="9">
    <location>
        <begin position="2"/>
        <end position="76"/>
    </location>
</feature>
<evidence type="ECO:0000259" key="9">
    <source>
        <dbReference type="Pfam" id="PF20730"/>
    </source>
</evidence>
<dbReference type="PANTHER" id="PTHR34582:SF5">
    <property type="entry name" value="UPF0702 TRANSMEMBRANE PROTEIN YETF"/>
    <property type="match status" value="1"/>
</dbReference>
<keyword evidence="11" id="KW-1185">Reference proteome</keyword>
<dbReference type="Pfam" id="PF04239">
    <property type="entry name" value="DUF421"/>
    <property type="match status" value="1"/>
</dbReference>
<dbReference type="InterPro" id="IPR048454">
    <property type="entry name" value="YetF_N"/>
</dbReference>
<keyword evidence="5 7" id="KW-1133">Transmembrane helix</keyword>
<dbReference type="Proteomes" id="UP000295689">
    <property type="component" value="Unassembled WGS sequence"/>
</dbReference>
<name>A0A4R2B6A4_9BACI</name>
<evidence type="ECO:0000256" key="7">
    <source>
        <dbReference type="SAM" id="Phobius"/>
    </source>
</evidence>
<dbReference type="EMBL" id="SLVV01000011">
    <property type="protein sequence ID" value="TCN22258.1"/>
    <property type="molecule type" value="Genomic_DNA"/>
</dbReference>
<accession>A0A4R2B6A4</accession>
<comment type="caution">
    <text evidence="10">The sequence shown here is derived from an EMBL/GenBank/DDBJ whole genome shotgun (WGS) entry which is preliminary data.</text>
</comment>
<evidence type="ECO:0000256" key="2">
    <source>
        <dbReference type="ARBA" id="ARBA00006448"/>
    </source>
</evidence>
<dbReference type="InterPro" id="IPR007353">
    <property type="entry name" value="DUF421"/>
</dbReference>
<evidence type="ECO:0000256" key="4">
    <source>
        <dbReference type="ARBA" id="ARBA00022692"/>
    </source>
</evidence>
<feature type="transmembrane region" description="Helical" evidence="7">
    <location>
        <begin position="57"/>
        <end position="77"/>
    </location>
</feature>
<dbReference type="AlphaFoldDB" id="A0A4R2B6A4"/>
<evidence type="ECO:0000313" key="11">
    <source>
        <dbReference type="Proteomes" id="UP000295689"/>
    </source>
</evidence>
<gene>
    <name evidence="10" type="ORF">EV146_11195</name>
</gene>